<organism evidence="1 2">
    <name type="scientific">Fusarium musae</name>
    <dbReference type="NCBI Taxonomy" id="1042133"/>
    <lineage>
        <taxon>Eukaryota</taxon>
        <taxon>Fungi</taxon>
        <taxon>Dikarya</taxon>
        <taxon>Ascomycota</taxon>
        <taxon>Pezizomycotina</taxon>
        <taxon>Sordariomycetes</taxon>
        <taxon>Hypocreomycetidae</taxon>
        <taxon>Hypocreales</taxon>
        <taxon>Nectriaceae</taxon>
        <taxon>Fusarium</taxon>
    </lineage>
</organism>
<keyword evidence="2" id="KW-1185">Reference proteome</keyword>
<evidence type="ECO:0000313" key="2">
    <source>
        <dbReference type="Proteomes" id="UP000827133"/>
    </source>
</evidence>
<evidence type="ECO:0000313" key="1">
    <source>
        <dbReference type="EMBL" id="KAG9497942.1"/>
    </source>
</evidence>
<sequence>MSQYPRRRTSPLRATANGISMLSVSELNPRFGEPGQRQYITCPENSWAFTDLASAMNIGLEILESPPGRGVLVRLASQLIEIWNVRHEPCFRGGPNQLAEHVNTFLSAIRNDFYTVAIDDLGSPAVLAASDRRLGVWNGDLRSYSPKGHAIILYNHRRVRDMVNASAAVDRIDRGRDSSAARAQRRKMLLRHKHFQFMFATATAHEICHIFLGFISQQGRHGRLATPPSITHLDYGRGQPGDIDGLAQGESGRWVESKLFGGSLEFYQDRDDDDGQPGVLYILDSNEVAHKVRSQSILDFVELDRRFEFPLATTGPGLTRRQRDQQQLYSIGSTQAAPYRADYLLMRARPERMQFFNISRQELDSVPDRPRIVRAVRVA</sequence>
<gene>
    <name evidence="1" type="ORF">J7337_010818</name>
</gene>
<dbReference type="RefSeq" id="XP_044676942.1">
    <property type="nucleotide sequence ID" value="XM_044828388.1"/>
</dbReference>
<accession>A0A9P8D9N7</accession>
<dbReference type="AlphaFoldDB" id="A0A9P8D9N7"/>
<reference evidence="1" key="1">
    <citation type="journal article" date="2021" name="Mol. Plant Microbe Interact.">
        <title>Telomere to telomere genome assembly of Fusarium musae F31, causal agent of crown rot disease of banana.</title>
        <authorList>
            <person name="Degradi L."/>
            <person name="Tava V."/>
            <person name="Kunova A."/>
            <person name="Cortesi P."/>
            <person name="Saracchi M."/>
            <person name="Pasquali M."/>
        </authorList>
    </citation>
    <scope>NUCLEOTIDE SEQUENCE</scope>
    <source>
        <strain evidence="1">F31</strain>
    </source>
</reference>
<dbReference type="KEGG" id="fmu:J7337_010818"/>
<dbReference type="GeneID" id="68318674"/>
<dbReference type="Proteomes" id="UP000827133">
    <property type="component" value="Unassembled WGS sequence"/>
</dbReference>
<protein>
    <submittedName>
        <fullName evidence="1">Uncharacterized protein</fullName>
    </submittedName>
</protein>
<name>A0A9P8D9N7_9HYPO</name>
<dbReference type="EMBL" id="JAHBCI010000008">
    <property type="protein sequence ID" value="KAG9497942.1"/>
    <property type="molecule type" value="Genomic_DNA"/>
</dbReference>
<comment type="caution">
    <text evidence="1">The sequence shown here is derived from an EMBL/GenBank/DDBJ whole genome shotgun (WGS) entry which is preliminary data.</text>
</comment>
<proteinExistence type="predicted"/>